<name>A0A6M3J9A1_9ZZZZ</name>
<dbReference type="EMBL" id="MT141546">
    <property type="protein sequence ID" value="QJA65928.1"/>
    <property type="molecule type" value="Genomic_DNA"/>
</dbReference>
<proteinExistence type="predicted"/>
<organism evidence="1">
    <name type="scientific">viral metagenome</name>
    <dbReference type="NCBI Taxonomy" id="1070528"/>
    <lineage>
        <taxon>unclassified sequences</taxon>
        <taxon>metagenomes</taxon>
        <taxon>organismal metagenomes</taxon>
    </lineage>
</organism>
<accession>A0A6M3J9A1</accession>
<dbReference type="AlphaFoldDB" id="A0A6M3J9A1"/>
<reference evidence="1" key="1">
    <citation type="submission" date="2020-03" db="EMBL/GenBank/DDBJ databases">
        <title>The deep terrestrial virosphere.</title>
        <authorList>
            <person name="Holmfeldt K."/>
            <person name="Nilsson E."/>
            <person name="Simone D."/>
            <person name="Lopez-Fernandez M."/>
            <person name="Wu X."/>
            <person name="de Brujin I."/>
            <person name="Lundin D."/>
            <person name="Andersson A."/>
            <person name="Bertilsson S."/>
            <person name="Dopson M."/>
        </authorList>
    </citation>
    <scope>NUCLEOTIDE SEQUENCE</scope>
    <source>
        <strain evidence="2">MM415A00434</strain>
        <strain evidence="1">MM415B00370</strain>
    </source>
</reference>
<sequence length="231" mass="23691">MAVGPTMRRILRIVYDSTAGALKTKIVTAAGTDAIGELQATPTEYTLLRRLKDLLTGIVLAAGTAVIGKVRLVDSDGTEITEAFGHSLYAKLVAGLAIIGKVRLVTAEGHEVTEDTGDTVKVTLQTGTNAIGKVGHNKTGIGHGVETVDAAGTDQPIVTSSTPAKVVIIQAQTDNTGAIAVGGSGVDATVATGTGVLLYAGDSITLEVDDLADVYIDATVINEGVRFTYLT</sequence>
<dbReference type="EMBL" id="MT142483">
    <property type="protein sequence ID" value="QJA82276.1"/>
    <property type="molecule type" value="Genomic_DNA"/>
</dbReference>
<gene>
    <name evidence="2" type="ORF">MM415A00434_0051</name>
    <name evidence="1" type="ORF">MM415B00370_0046</name>
</gene>
<evidence type="ECO:0000313" key="2">
    <source>
        <dbReference type="EMBL" id="QJA82276.1"/>
    </source>
</evidence>
<protein>
    <submittedName>
        <fullName evidence="1">Uncharacterized protein</fullName>
    </submittedName>
</protein>
<evidence type="ECO:0000313" key="1">
    <source>
        <dbReference type="EMBL" id="QJA65928.1"/>
    </source>
</evidence>